<accession>R0M5Y0</accession>
<name>R0M5Y0_ANAPL</name>
<gene>
    <name evidence="1" type="ORF">Anapl_00270</name>
</gene>
<dbReference type="AlphaFoldDB" id="R0M5Y0"/>
<evidence type="ECO:0000313" key="2">
    <source>
        <dbReference type="Proteomes" id="UP000296049"/>
    </source>
</evidence>
<dbReference type="EMBL" id="KB742479">
    <property type="protein sequence ID" value="EOB08048.1"/>
    <property type="molecule type" value="Genomic_DNA"/>
</dbReference>
<evidence type="ECO:0000313" key="1">
    <source>
        <dbReference type="EMBL" id="EOB08048.1"/>
    </source>
</evidence>
<protein>
    <submittedName>
        <fullName evidence="1">Uncharacterized protein</fullName>
    </submittedName>
</protein>
<keyword evidence="2" id="KW-1185">Reference proteome</keyword>
<organism evidence="1 2">
    <name type="scientific">Anas platyrhynchos</name>
    <name type="common">Mallard</name>
    <name type="synonym">Anas boschas</name>
    <dbReference type="NCBI Taxonomy" id="8839"/>
    <lineage>
        <taxon>Eukaryota</taxon>
        <taxon>Metazoa</taxon>
        <taxon>Chordata</taxon>
        <taxon>Craniata</taxon>
        <taxon>Vertebrata</taxon>
        <taxon>Euteleostomi</taxon>
        <taxon>Archelosauria</taxon>
        <taxon>Archosauria</taxon>
        <taxon>Dinosauria</taxon>
        <taxon>Saurischia</taxon>
        <taxon>Theropoda</taxon>
        <taxon>Coelurosauria</taxon>
        <taxon>Aves</taxon>
        <taxon>Neognathae</taxon>
        <taxon>Galloanserae</taxon>
        <taxon>Anseriformes</taxon>
        <taxon>Anatidae</taxon>
        <taxon>Anatinae</taxon>
        <taxon>Anas</taxon>
    </lineage>
</organism>
<reference evidence="2" key="1">
    <citation type="journal article" date="2013" name="Nat. Genet.">
        <title>The duck genome and transcriptome provide insight into an avian influenza virus reservoir species.</title>
        <authorList>
            <person name="Huang Y."/>
            <person name="Li Y."/>
            <person name="Burt D.W."/>
            <person name="Chen H."/>
            <person name="Zhang Y."/>
            <person name="Qian W."/>
            <person name="Kim H."/>
            <person name="Gan S."/>
            <person name="Zhao Y."/>
            <person name="Li J."/>
            <person name="Yi K."/>
            <person name="Feng H."/>
            <person name="Zhu P."/>
            <person name="Li B."/>
            <person name="Liu Q."/>
            <person name="Fairley S."/>
            <person name="Magor K.E."/>
            <person name="Du Z."/>
            <person name="Hu X."/>
            <person name="Goodman L."/>
            <person name="Tafer H."/>
            <person name="Vignal A."/>
            <person name="Lee T."/>
            <person name="Kim K.W."/>
            <person name="Sheng Z."/>
            <person name="An Y."/>
            <person name="Searle S."/>
            <person name="Herrero J."/>
            <person name="Groenen M.A."/>
            <person name="Crooijmans R.P."/>
            <person name="Faraut T."/>
            <person name="Cai Q."/>
            <person name="Webster R.G."/>
            <person name="Aldridge J.R."/>
            <person name="Warren W.C."/>
            <person name="Bartschat S."/>
            <person name="Kehr S."/>
            <person name="Marz M."/>
            <person name="Stadler P.F."/>
            <person name="Smith J."/>
            <person name="Kraus R.H."/>
            <person name="Zhao Y."/>
            <person name="Ren L."/>
            <person name="Fei J."/>
            <person name="Morisson M."/>
            <person name="Kaiser P."/>
            <person name="Griffin D.K."/>
            <person name="Rao M."/>
            <person name="Pitel F."/>
            <person name="Wang J."/>
            <person name="Li N."/>
        </authorList>
    </citation>
    <scope>NUCLEOTIDE SEQUENCE [LARGE SCALE GENOMIC DNA]</scope>
</reference>
<sequence length="473" mass="53093">MSSSTSTAGALCPSANAGWGNVPCAQHRAATGDSSPKEGLARVDVGFSCESKNEKAVIPKQRLKTKPCPSPQPVGLWKGVCCYLGTSIPTDIWRSGPQLGSALPPAPPAASSPHQGQLLHVATQSSWRSLLLKHRDPYRPLILKREPKVCQGQMRETPRSRQEPSSWHGSLHICTKAERDQGETSATVCTADSLPWWRSWEPPALVAARFLCRTWAGRQRSQWEFGADEPSHLTLVKFHVRGEEQMKLDPATQQRDRGTAILGVGDVHKCIQVTLQRVQEPKWQREHRARLGTWSWLSREGSGAGSSSPRCNEELEKFLRSLKFRLHDCKAMKILRAVKKWFEVLRRILKQKTAMTRGSPGSCRFEARLRASIPHTGLGFSYKPKTTSPNNTVFSSAFQRDIETPSERQPVGKERRELCRERRELYRERWPPVGPLEMKALRVMQSGSLRSSRGCRFLLSAFSTPFQLLCSSL</sequence>
<proteinExistence type="predicted"/>
<dbReference type="Proteomes" id="UP000296049">
    <property type="component" value="Unassembled WGS sequence"/>
</dbReference>